<dbReference type="AlphaFoldDB" id="A0A9P4PJW7"/>
<dbReference type="OrthoDB" id="377209at2759"/>
<feature type="compositionally biased region" description="Basic residues" evidence="1">
    <location>
        <begin position="604"/>
        <end position="614"/>
    </location>
</feature>
<evidence type="ECO:0000259" key="2">
    <source>
        <dbReference type="PROSITE" id="PS50128"/>
    </source>
</evidence>
<evidence type="ECO:0000313" key="5">
    <source>
        <dbReference type="Proteomes" id="UP000799764"/>
    </source>
</evidence>
<comment type="caution">
    <text evidence="4">The sequence shown here is derived from an EMBL/GenBank/DDBJ whole genome shotgun (WGS) entry which is preliminary data.</text>
</comment>
<dbReference type="EMBL" id="MU001500">
    <property type="protein sequence ID" value="KAF2445302.1"/>
    <property type="molecule type" value="Genomic_DNA"/>
</dbReference>
<feature type="region of interest" description="Disordered" evidence="1">
    <location>
        <begin position="603"/>
        <end position="705"/>
    </location>
</feature>
<feature type="compositionally biased region" description="Basic and acidic residues" evidence="1">
    <location>
        <begin position="667"/>
        <end position="677"/>
    </location>
</feature>
<feature type="compositionally biased region" description="Basic and acidic residues" evidence="1">
    <location>
        <begin position="48"/>
        <end position="63"/>
    </location>
</feature>
<evidence type="ECO:0000256" key="1">
    <source>
        <dbReference type="SAM" id="MobiDB-lite"/>
    </source>
</evidence>
<dbReference type="SUPFAM" id="SSF109905">
    <property type="entry name" value="Surp module (SWAP domain)"/>
    <property type="match status" value="1"/>
</dbReference>
<dbReference type="GO" id="GO:0003723">
    <property type="term" value="F:RNA binding"/>
    <property type="evidence" value="ECO:0007669"/>
    <property type="project" value="InterPro"/>
</dbReference>
<dbReference type="SMART" id="SM00648">
    <property type="entry name" value="SWAP"/>
    <property type="match status" value="1"/>
</dbReference>
<dbReference type="PROSITE" id="PS50128">
    <property type="entry name" value="SURP"/>
    <property type="match status" value="1"/>
</dbReference>
<evidence type="ECO:0000313" key="4">
    <source>
        <dbReference type="EMBL" id="KAF2445302.1"/>
    </source>
</evidence>
<dbReference type="PANTHER" id="PTHR23140">
    <property type="entry name" value="RNA PROCESSING PROTEIN LD23810P"/>
    <property type="match status" value="1"/>
</dbReference>
<evidence type="ECO:0008006" key="6">
    <source>
        <dbReference type="Google" id="ProtNLM"/>
    </source>
</evidence>
<feature type="compositionally biased region" description="Basic and acidic residues" evidence="1">
    <location>
        <begin position="20"/>
        <end position="32"/>
    </location>
</feature>
<accession>A0A9P4PJW7</accession>
<gene>
    <name evidence="4" type="ORF">P171DRAFT_432000</name>
</gene>
<dbReference type="GO" id="GO:0005634">
    <property type="term" value="C:nucleus"/>
    <property type="evidence" value="ECO:0007669"/>
    <property type="project" value="TreeGrafter"/>
</dbReference>
<feature type="compositionally biased region" description="Low complexity" evidence="1">
    <location>
        <begin position="9"/>
        <end position="19"/>
    </location>
</feature>
<feature type="compositionally biased region" description="Basic residues" evidence="1">
    <location>
        <begin position="71"/>
        <end position="81"/>
    </location>
</feature>
<dbReference type="InterPro" id="IPR000061">
    <property type="entry name" value="Surp"/>
</dbReference>
<feature type="domain" description="CID" evidence="3">
    <location>
        <begin position="415"/>
        <end position="591"/>
    </location>
</feature>
<feature type="region of interest" description="Disordered" evidence="1">
    <location>
        <begin position="48"/>
        <end position="106"/>
    </location>
</feature>
<feature type="region of interest" description="Disordered" evidence="1">
    <location>
        <begin position="1"/>
        <end position="32"/>
    </location>
</feature>
<dbReference type="Gene3D" id="1.10.10.790">
    <property type="entry name" value="Surp module"/>
    <property type="match status" value="1"/>
</dbReference>
<organism evidence="4 5">
    <name type="scientific">Karstenula rhodostoma CBS 690.94</name>
    <dbReference type="NCBI Taxonomy" id="1392251"/>
    <lineage>
        <taxon>Eukaryota</taxon>
        <taxon>Fungi</taxon>
        <taxon>Dikarya</taxon>
        <taxon>Ascomycota</taxon>
        <taxon>Pezizomycotina</taxon>
        <taxon>Dothideomycetes</taxon>
        <taxon>Pleosporomycetidae</taxon>
        <taxon>Pleosporales</taxon>
        <taxon>Massarineae</taxon>
        <taxon>Didymosphaeriaceae</taxon>
        <taxon>Karstenula</taxon>
    </lineage>
</organism>
<feature type="compositionally biased region" description="Low complexity" evidence="1">
    <location>
        <begin position="632"/>
        <end position="666"/>
    </location>
</feature>
<dbReference type="Pfam" id="PF01805">
    <property type="entry name" value="Surp"/>
    <property type="match status" value="1"/>
</dbReference>
<dbReference type="PANTHER" id="PTHR23140:SF0">
    <property type="entry name" value="U2 SNRNP-ASSOCIATED SURP MOTIF-CONTAINING PROTEIN"/>
    <property type="match status" value="1"/>
</dbReference>
<dbReference type="InterPro" id="IPR051485">
    <property type="entry name" value="SR-CTD_assoc_factor"/>
</dbReference>
<keyword evidence="5" id="KW-1185">Reference proteome</keyword>
<protein>
    <recommendedName>
        <fullName evidence="6">SURP motif domain-containing protein</fullName>
    </recommendedName>
</protein>
<reference evidence="4" key="1">
    <citation type="journal article" date="2020" name="Stud. Mycol.">
        <title>101 Dothideomycetes genomes: a test case for predicting lifestyles and emergence of pathogens.</title>
        <authorList>
            <person name="Haridas S."/>
            <person name="Albert R."/>
            <person name="Binder M."/>
            <person name="Bloem J."/>
            <person name="Labutti K."/>
            <person name="Salamov A."/>
            <person name="Andreopoulos B."/>
            <person name="Baker S."/>
            <person name="Barry K."/>
            <person name="Bills G."/>
            <person name="Bluhm B."/>
            <person name="Cannon C."/>
            <person name="Castanera R."/>
            <person name="Culley D."/>
            <person name="Daum C."/>
            <person name="Ezra D."/>
            <person name="Gonzalez J."/>
            <person name="Henrissat B."/>
            <person name="Kuo A."/>
            <person name="Liang C."/>
            <person name="Lipzen A."/>
            <person name="Lutzoni F."/>
            <person name="Magnuson J."/>
            <person name="Mondo S."/>
            <person name="Nolan M."/>
            <person name="Ohm R."/>
            <person name="Pangilinan J."/>
            <person name="Park H.-J."/>
            <person name="Ramirez L."/>
            <person name="Alfaro M."/>
            <person name="Sun H."/>
            <person name="Tritt A."/>
            <person name="Yoshinaga Y."/>
            <person name="Zwiers L.-H."/>
            <person name="Turgeon B."/>
            <person name="Goodwin S."/>
            <person name="Spatafora J."/>
            <person name="Crous P."/>
            <person name="Grigoriev I."/>
        </authorList>
    </citation>
    <scope>NUCLEOTIDE SEQUENCE</scope>
    <source>
        <strain evidence="4">CBS 690.94</strain>
    </source>
</reference>
<sequence>MAFRISLNKAGKAAQLGAKAKAEEDAKAREEKNALDKVMADFMEEHGDEKGVLGDTEKDHEAEDVFVPTGSKRHFTGRPRSMKSGPGTLDAEPVPAFARPGALGGYTGPPHPRFGGAAAGQDEERANENIYTTVVAKASNLPPAISPSRVEELFAEFPSLKVVKVERIPPSRPSSPSQRTRPSASMKVIFDKEATARDLDDAMNKMNDKKYLGKGYYLHLDRYLGGRSVSTKQHEEPFGATLHNVEVAKGYAPPPDLGGNNRDRMREEMTNKRMLVTANAPPDLPTLRLIHQTIEGVIEGGTEFEAALMQDAQVQSSERFAWLFNQKHPLNRYYRWRLHEILSSTSRPDVFQRHPEWRGPKEGLMDEYASNLWDLNHPYEEEDEEDEDDLPAHARTTLPVGDDYPGRAHTGYGIMPPRDRALLIWLLSTLPPSSALSDEIASFSTFAVDHVSKGMDEVVSLLVTNIFQPFFLSKANPKLSRADVTEEEEGRRRGQIPQLTTNALRIISDVALTTQKEPGMAYKYRGVIGGQLVDRKVFEYLERLPAQLEMGRLAENQYRDDVNAILKVWMDEHLFEKESLEHIEQAFNGRKREREQEEIERRAVERRRAKKGAVPKREKAAGAEDEGRMEVDGAADAGTPGAADEGTPMEVESETPALAVPAAEPPAAKEADKRAEPPEIPGETAAARARRLRPKAEDMFASDED</sequence>
<dbReference type="GO" id="GO:0006396">
    <property type="term" value="P:RNA processing"/>
    <property type="evidence" value="ECO:0007669"/>
    <property type="project" value="InterPro"/>
</dbReference>
<dbReference type="Proteomes" id="UP000799764">
    <property type="component" value="Unassembled WGS sequence"/>
</dbReference>
<feature type="compositionally biased region" description="Basic and acidic residues" evidence="1">
    <location>
        <begin position="615"/>
        <end position="631"/>
    </location>
</feature>
<name>A0A9P4PJW7_9PLEO</name>
<feature type="domain" description="SURP motif" evidence="2">
    <location>
        <begin position="289"/>
        <end position="334"/>
    </location>
</feature>
<proteinExistence type="predicted"/>
<evidence type="ECO:0000259" key="3">
    <source>
        <dbReference type="PROSITE" id="PS51391"/>
    </source>
</evidence>
<dbReference type="InterPro" id="IPR035967">
    <property type="entry name" value="SWAP/Surp_sf"/>
</dbReference>
<dbReference type="PROSITE" id="PS51391">
    <property type="entry name" value="CID"/>
    <property type="match status" value="1"/>
</dbReference>
<dbReference type="InterPro" id="IPR006569">
    <property type="entry name" value="CID_dom"/>
</dbReference>